<dbReference type="EMBL" id="KZ613749">
    <property type="protein sequence ID" value="PMD64590.1"/>
    <property type="molecule type" value="Genomic_DNA"/>
</dbReference>
<dbReference type="AlphaFoldDB" id="A0A2J6TNK5"/>
<reference evidence="3 4" key="1">
    <citation type="submission" date="2016-04" db="EMBL/GenBank/DDBJ databases">
        <title>A degradative enzymes factory behind the ericoid mycorrhizal symbiosis.</title>
        <authorList>
            <consortium name="DOE Joint Genome Institute"/>
            <person name="Martino E."/>
            <person name="Morin E."/>
            <person name="Grelet G."/>
            <person name="Kuo A."/>
            <person name="Kohler A."/>
            <person name="Daghino S."/>
            <person name="Barry K."/>
            <person name="Choi C."/>
            <person name="Cichocki N."/>
            <person name="Clum A."/>
            <person name="Copeland A."/>
            <person name="Hainaut M."/>
            <person name="Haridas S."/>
            <person name="Labutti K."/>
            <person name="Lindquist E."/>
            <person name="Lipzen A."/>
            <person name="Khouja H.-R."/>
            <person name="Murat C."/>
            <person name="Ohm R."/>
            <person name="Olson A."/>
            <person name="Spatafora J."/>
            <person name="Veneault-Fourrey C."/>
            <person name="Henrissat B."/>
            <person name="Grigoriev I."/>
            <person name="Martin F."/>
            <person name="Perotto S."/>
        </authorList>
    </citation>
    <scope>NUCLEOTIDE SEQUENCE [LARGE SCALE GENOMIC DNA]</scope>
    <source>
        <strain evidence="3 4">E</strain>
    </source>
</reference>
<protein>
    <recommendedName>
        <fullName evidence="5">Secreted protein</fullName>
    </recommendedName>
</protein>
<feature type="chain" id="PRO_5014344893" description="Secreted protein" evidence="2">
    <location>
        <begin position="18"/>
        <end position="104"/>
    </location>
</feature>
<dbReference type="InParanoid" id="A0A2J6TNK5"/>
<feature type="compositionally biased region" description="Basic residues" evidence="1">
    <location>
        <begin position="52"/>
        <end position="68"/>
    </location>
</feature>
<evidence type="ECO:0000256" key="2">
    <source>
        <dbReference type="SAM" id="SignalP"/>
    </source>
</evidence>
<organism evidence="3 4">
    <name type="scientific">Hyaloscypha bicolor E</name>
    <dbReference type="NCBI Taxonomy" id="1095630"/>
    <lineage>
        <taxon>Eukaryota</taxon>
        <taxon>Fungi</taxon>
        <taxon>Dikarya</taxon>
        <taxon>Ascomycota</taxon>
        <taxon>Pezizomycotina</taxon>
        <taxon>Leotiomycetes</taxon>
        <taxon>Helotiales</taxon>
        <taxon>Hyaloscyphaceae</taxon>
        <taxon>Hyaloscypha</taxon>
        <taxon>Hyaloscypha bicolor</taxon>
    </lineage>
</organism>
<keyword evidence="4" id="KW-1185">Reference proteome</keyword>
<feature type="signal peptide" evidence="2">
    <location>
        <begin position="1"/>
        <end position="17"/>
    </location>
</feature>
<feature type="region of interest" description="Disordered" evidence="1">
    <location>
        <begin position="45"/>
        <end position="69"/>
    </location>
</feature>
<dbReference type="RefSeq" id="XP_024741494.1">
    <property type="nucleotide sequence ID" value="XM_024871636.1"/>
</dbReference>
<dbReference type="GeneID" id="36579718"/>
<evidence type="ECO:0000313" key="3">
    <source>
        <dbReference type="EMBL" id="PMD64590.1"/>
    </source>
</evidence>
<accession>A0A2J6TNK5</accession>
<evidence type="ECO:0000256" key="1">
    <source>
        <dbReference type="SAM" id="MobiDB-lite"/>
    </source>
</evidence>
<sequence>MTVHLVAAFVLHSCCSSLKIDRCMNGSIFSTSLNRCLLKLFKPSGEDLPTFSRRRHSRRKPHRTHHLWLRAQSKSSLPPDYSLDGSQCTRHRCGNCVSKLSSDH</sequence>
<evidence type="ECO:0000313" key="4">
    <source>
        <dbReference type="Proteomes" id="UP000235371"/>
    </source>
</evidence>
<proteinExistence type="predicted"/>
<name>A0A2J6TNK5_9HELO</name>
<gene>
    <name evidence="3" type="ORF">K444DRAFT_288837</name>
</gene>
<evidence type="ECO:0008006" key="5">
    <source>
        <dbReference type="Google" id="ProtNLM"/>
    </source>
</evidence>
<keyword evidence="2" id="KW-0732">Signal</keyword>
<dbReference type="Proteomes" id="UP000235371">
    <property type="component" value="Unassembled WGS sequence"/>
</dbReference>